<organism evidence="1">
    <name type="scientific">Aureimonas altamirensis</name>
    <dbReference type="NCBI Taxonomy" id="370622"/>
    <lineage>
        <taxon>Bacteria</taxon>
        <taxon>Pseudomonadati</taxon>
        <taxon>Pseudomonadota</taxon>
        <taxon>Alphaproteobacteria</taxon>
        <taxon>Hyphomicrobiales</taxon>
        <taxon>Aurantimonadaceae</taxon>
        <taxon>Aureimonas</taxon>
    </lineage>
</organism>
<accession>A0A0N7KX66</accession>
<reference evidence="1" key="1">
    <citation type="journal article" date="2015" name="Proc. Natl. Acad. Sci. U.S.A.">
        <title>Bacterial clade with the ribosomal RNA operon on a small plasmid rather than the chromosome.</title>
        <authorList>
            <person name="Anda M."/>
            <person name="Ohtsubo Y."/>
            <person name="Okubo T."/>
            <person name="Sugawara M."/>
            <person name="Nagata Y."/>
            <person name="Tsuda M."/>
            <person name="Minamisawa K."/>
            <person name="Mitsui H."/>
        </authorList>
    </citation>
    <scope>NUCLEOTIDE SEQUENCE</scope>
    <source>
        <strain evidence="1">DSM 21988</strain>
    </source>
</reference>
<protein>
    <submittedName>
        <fullName evidence="1">Uncharacterized protein</fullName>
    </submittedName>
</protein>
<dbReference type="RefSeq" id="WP_060602814.1">
    <property type="nucleotide sequence ID" value="NZ_BBWQ01000009.1"/>
</dbReference>
<proteinExistence type="predicted"/>
<sequence>MFDVKVVRREHHNIWRRVFAHSFRGTHVKVGFPAGQAGADTIQKAIWNEFGTRGGASGGGWGGPIPERPFLRNAMRSNQNKYREGLRHGALEILRQGTSIPTILARLGALAQGDIQSEITSLSSPPNSPVTIKLKGSSNPLIDSGEMRQRVTWKVDNA</sequence>
<dbReference type="AlphaFoldDB" id="A0A0N7KX66"/>
<evidence type="ECO:0000313" key="1">
    <source>
        <dbReference type="EMBL" id="BAT26065.1"/>
    </source>
</evidence>
<name>A0A0N7KX66_9HYPH</name>
<dbReference type="EMBL" id="LC066371">
    <property type="protein sequence ID" value="BAT26065.1"/>
    <property type="molecule type" value="Genomic_DNA"/>
</dbReference>